<dbReference type="EMBL" id="RSCK01000117">
    <property type="protein sequence ID" value="RUT01972.1"/>
    <property type="molecule type" value="Genomic_DNA"/>
</dbReference>
<dbReference type="Proteomes" id="UP000282574">
    <property type="component" value="Unassembled WGS sequence"/>
</dbReference>
<feature type="transmembrane region" description="Helical" evidence="1">
    <location>
        <begin position="12"/>
        <end position="32"/>
    </location>
</feature>
<sequence>MISSSIGESNLVNKVLLGIIVFLLITVLWLNFRLGNQVNNLDTTVDPGSLIVRQIRDVSELTTAMFEMDAVVPVSEKGFLNTESKLLYIAHGNVRVGVDLREFQSDSVQAEGDEITVTLPPLKVLDSKLDLEHSSVYSYDRGFLGWGPDVVNLQAQAQREAIRKVEEAACQNWLIKTASDRVQQTVEHLLSQILKYRGYREIIVQTQLPPEGSCVKSHV</sequence>
<comment type="caution">
    <text evidence="2">The sequence shown here is derived from an EMBL/GenBank/DDBJ whole genome shotgun (WGS) entry which is preliminary data.</text>
</comment>
<accession>A0AB37UAK5</accession>
<dbReference type="AlphaFoldDB" id="A0AB37UAK5"/>
<evidence type="ECO:0008006" key="4">
    <source>
        <dbReference type="Google" id="ProtNLM"/>
    </source>
</evidence>
<protein>
    <recommendedName>
        <fullName evidence="4">DUF4230 domain-containing protein</fullName>
    </recommendedName>
</protein>
<reference evidence="2 3" key="1">
    <citation type="journal article" date="2019" name="Genome Biol. Evol.">
        <title>Day and night: Metabolic profiles and evolutionary relationships of six axenic non-marine cyanobacteria.</title>
        <authorList>
            <person name="Will S.E."/>
            <person name="Henke P."/>
            <person name="Boedeker C."/>
            <person name="Huang S."/>
            <person name="Brinkmann H."/>
            <person name="Rohde M."/>
            <person name="Jarek M."/>
            <person name="Friedl T."/>
            <person name="Seufert S."/>
            <person name="Schumacher M."/>
            <person name="Overmann J."/>
            <person name="Neumann-Schaal M."/>
            <person name="Petersen J."/>
        </authorList>
    </citation>
    <scope>NUCLEOTIDE SEQUENCE [LARGE SCALE GENOMIC DNA]</scope>
    <source>
        <strain evidence="2 3">SAG 39.79</strain>
    </source>
</reference>
<keyword evidence="1" id="KW-0812">Transmembrane</keyword>
<dbReference type="Pfam" id="PF14014">
    <property type="entry name" value="DUF4230"/>
    <property type="match status" value="1"/>
</dbReference>
<organism evidence="2 3">
    <name type="scientific">Chroococcidiopsis cubana SAG 39.79</name>
    <dbReference type="NCBI Taxonomy" id="388085"/>
    <lineage>
        <taxon>Bacteria</taxon>
        <taxon>Bacillati</taxon>
        <taxon>Cyanobacteriota</taxon>
        <taxon>Cyanophyceae</taxon>
        <taxon>Chroococcidiopsidales</taxon>
        <taxon>Chroococcidiopsidaceae</taxon>
        <taxon>Chroococcidiopsis</taxon>
    </lineage>
</organism>
<dbReference type="RefSeq" id="WP_106167200.1">
    <property type="nucleotide sequence ID" value="NZ_JAVKZF010000002.1"/>
</dbReference>
<evidence type="ECO:0000256" key="1">
    <source>
        <dbReference type="SAM" id="Phobius"/>
    </source>
</evidence>
<dbReference type="InterPro" id="IPR025324">
    <property type="entry name" value="DUF4230"/>
</dbReference>
<keyword evidence="3" id="KW-1185">Reference proteome</keyword>
<evidence type="ECO:0000313" key="3">
    <source>
        <dbReference type="Proteomes" id="UP000282574"/>
    </source>
</evidence>
<proteinExistence type="predicted"/>
<name>A0AB37UAK5_9CYAN</name>
<gene>
    <name evidence="2" type="ORF">DSM107010_64090</name>
</gene>
<evidence type="ECO:0000313" key="2">
    <source>
        <dbReference type="EMBL" id="RUT01972.1"/>
    </source>
</evidence>
<keyword evidence="1" id="KW-1133">Transmembrane helix</keyword>
<keyword evidence="1" id="KW-0472">Membrane</keyword>